<dbReference type="InterPro" id="IPR051262">
    <property type="entry name" value="SMP-30/CGR1_Lactonase"/>
</dbReference>
<protein>
    <recommendedName>
        <fullName evidence="3">SMP-30/Gluconolactonase/LRE-like region domain-containing protein</fullName>
    </recommendedName>
</protein>
<gene>
    <name evidence="4" type="ORF">D3C57_104535</name>
</gene>
<dbReference type="Proteomes" id="UP000281594">
    <property type="component" value="Unassembled WGS sequence"/>
</dbReference>
<dbReference type="STRING" id="1343740.M271_39045"/>
<dbReference type="PANTHER" id="PTHR47572">
    <property type="entry name" value="LIPOPROTEIN-RELATED"/>
    <property type="match status" value="1"/>
</dbReference>
<accession>A0A0A0NQB1</accession>
<dbReference type="Gene3D" id="2.120.10.30">
    <property type="entry name" value="TolB, C-terminal domain"/>
    <property type="match status" value="1"/>
</dbReference>
<feature type="domain" description="SMP-30/Gluconolactonase/LRE-like region" evidence="3">
    <location>
        <begin position="10"/>
        <end position="248"/>
    </location>
</feature>
<dbReference type="InterPro" id="IPR011042">
    <property type="entry name" value="6-blade_b-propeller_TolB-like"/>
</dbReference>
<evidence type="ECO:0000313" key="4">
    <source>
        <dbReference type="EMBL" id="RLV77610.1"/>
    </source>
</evidence>
<evidence type="ECO:0000259" key="3">
    <source>
        <dbReference type="Pfam" id="PF08450"/>
    </source>
</evidence>
<evidence type="ECO:0000256" key="1">
    <source>
        <dbReference type="ARBA" id="ARBA00008853"/>
    </source>
</evidence>
<organism evidence="4 5">
    <name type="scientific">Streptomyces rapamycinicus (strain ATCC 29253 / DSM 41530 / NRRL 5491 / AYB-994)</name>
    <name type="common">Streptomyces hygroscopicus (strain ATCC 29253)</name>
    <dbReference type="NCBI Taxonomy" id="1343740"/>
    <lineage>
        <taxon>Bacteria</taxon>
        <taxon>Bacillati</taxon>
        <taxon>Actinomycetota</taxon>
        <taxon>Actinomycetes</taxon>
        <taxon>Kitasatosporales</taxon>
        <taxon>Streptomycetaceae</taxon>
        <taxon>Streptomyces</taxon>
        <taxon>Streptomyces violaceusniger group</taxon>
    </lineage>
</organism>
<evidence type="ECO:0000256" key="2">
    <source>
        <dbReference type="ARBA" id="ARBA00022801"/>
    </source>
</evidence>
<sequence length="280" mass="29414">MKEYATGMTWGEGPRWQHGALWLSDTQGGKLWTDHDGPWRGIPLDAVPNGLWFLPDGGLAGAMMYERRIGVWTGERFDAYADLSAVATGPLGDMAGDPYGNLYVDDVGFAAHAGEPVRPGRVLRVAADGTVGVAAEDIEFPNGLAFVDDGRTLVVAETIRQRLTAFTVAADGALTGRRTYADLARLVGEDARPDGIWAAPDGVWVATTTGHAVVLVRENELVTSVGTGTLLPIACCGDGGGRLFVTLADTGGRPLGEAMAHKAVRTTVALLDVTKAGDAL</sequence>
<comment type="similarity">
    <text evidence="1">Belongs to the SMP-30/CGR1 family.</text>
</comment>
<dbReference type="Pfam" id="PF08450">
    <property type="entry name" value="SGL"/>
    <property type="match status" value="1"/>
</dbReference>
<evidence type="ECO:0000313" key="5">
    <source>
        <dbReference type="Proteomes" id="UP000281594"/>
    </source>
</evidence>
<dbReference type="EMBL" id="QYCY01000001">
    <property type="protein sequence ID" value="RLV77610.1"/>
    <property type="molecule type" value="Genomic_DNA"/>
</dbReference>
<dbReference type="SUPFAM" id="SSF63829">
    <property type="entry name" value="Calcium-dependent phosphotriesterase"/>
    <property type="match status" value="1"/>
</dbReference>
<dbReference type="RefSeq" id="WP_020872678.1">
    <property type="nucleotide sequence ID" value="NC_022785.1"/>
</dbReference>
<keyword evidence="2" id="KW-0378">Hydrolase</keyword>
<proteinExistence type="inferred from homology"/>
<dbReference type="InterPro" id="IPR013658">
    <property type="entry name" value="SGL"/>
</dbReference>
<reference evidence="4 5" key="1">
    <citation type="journal article" date="2018" name="J. Biol. Chem.">
        <title>Discovery of the actinoplanic acid pathway in Streptomyces rapamycinicus reveals a genetically conserved synergism with rapamycin.</title>
        <authorList>
            <person name="Mrak P."/>
            <person name="Krastel P."/>
            <person name="Pivk Lukancic P."/>
            <person name="Tao J."/>
            <person name="Pistorius D."/>
            <person name="Moore C.M."/>
        </authorList>
    </citation>
    <scope>NUCLEOTIDE SEQUENCE [LARGE SCALE GENOMIC DNA]</scope>
    <source>
        <strain evidence="4 5">NRRL 5491</strain>
    </source>
</reference>
<dbReference type="AlphaFoldDB" id="A0A0A0NQB1"/>
<dbReference type="KEGG" id="src:M271_39045"/>
<dbReference type="GO" id="GO:0016787">
    <property type="term" value="F:hydrolase activity"/>
    <property type="evidence" value="ECO:0007669"/>
    <property type="project" value="UniProtKB-KW"/>
</dbReference>
<dbReference type="PANTHER" id="PTHR47572:SF4">
    <property type="entry name" value="LACTONASE DRP35"/>
    <property type="match status" value="1"/>
</dbReference>
<comment type="caution">
    <text evidence="4">The sequence shown here is derived from an EMBL/GenBank/DDBJ whole genome shotgun (WGS) entry which is preliminary data.</text>
</comment>
<name>A0A0A0NQB1_STRRN</name>
<dbReference type="eggNOG" id="COG3386">
    <property type="taxonomic scope" value="Bacteria"/>
</dbReference>
<dbReference type="HOGENOM" id="CLU_036110_4_0_11"/>